<evidence type="ECO:0000313" key="3">
    <source>
        <dbReference type="EMBL" id="MEU3555064.1"/>
    </source>
</evidence>
<evidence type="ECO:0008006" key="5">
    <source>
        <dbReference type="Google" id="ProtNLM"/>
    </source>
</evidence>
<keyword evidence="2" id="KW-0472">Membrane</keyword>
<feature type="transmembrane region" description="Helical" evidence="2">
    <location>
        <begin position="180"/>
        <end position="201"/>
    </location>
</feature>
<feature type="transmembrane region" description="Helical" evidence="2">
    <location>
        <begin position="72"/>
        <end position="97"/>
    </location>
</feature>
<keyword evidence="4" id="KW-1185">Reference proteome</keyword>
<proteinExistence type="predicted"/>
<accession>A0ABV2YH78</accession>
<keyword evidence="2" id="KW-0812">Transmembrane</keyword>
<protein>
    <recommendedName>
        <fullName evidence="5">Integral membrane protein</fullName>
    </recommendedName>
</protein>
<dbReference type="RefSeq" id="WP_108954201.1">
    <property type="nucleotide sequence ID" value="NZ_BEVZ01000004.1"/>
</dbReference>
<dbReference type="EMBL" id="JBEZUR010000015">
    <property type="protein sequence ID" value="MEU3555064.1"/>
    <property type="molecule type" value="Genomic_DNA"/>
</dbReference>
<sequence>MDGSGVEDGVPGGRVRPCPGCGLADRVAGVPAVHQEGRGSVLEMSGVGDRRTLRPADTGLSRALAPAPARSYAPLGFACASVMTLLATVVLAAFGLFGTVAEHGYERFRGAVAERNAAGEEEPEPSSTWITGEDGTPLLVTGPDEGLWGEDGSVTEEGSTFETVPVPPSAEDSGLDDLLVLPWAAAGVMGAGTVLLTVLAVRKQRENARVRAGRPVAERIWARGWYCRRCGTVHFPDAEGAQAEPLQLAEFRHLVWSEGGYGHLAARRG</sequence>
<evidence type="ECO:0000256" key="2">
    <source>
        <dbReference type="SAM" id="Phobius"/>
    </source>
</evidence>
<keyword evidence="2" id="KW-1133">Transmembrane helix</keyword>
<reference evidence="3 4" key="1">
    <citation type="submission" date="2024-06" db="EMBL/GenBank/DDBJ databases">
        <title>The Natural Products Discovery Center: Release of the First 8490 Sequenced Strains for Exploring Actinobacteria Biosynthetic Diversity.</title>
        <authorList>
            <person name="Kalkreuter E."/>
            <person name="Kautsar S.A."/>
            <person name="Yang D."/>
            <person name="Bader C.D."/>
            <person name="Teijaro C.N."/>
            <person name="Fluegel L."/>
            <person name="Davis C.M."/>
            <person name="Simpson J.R."/>
            <person name="Lauterbach L."/>
            <person name="Steele A.D."/>
            <person name="Gui C."/>
            <person name="Meng S."/>
            <person name="Li G."/>
            <person name="Viehrig K."/>
            <person name="Ye F."/>
            <person name="Su P."/>
            <person name="Kiefer A.F."/>
            <person name="Nichols A."/>
            <person name="Cepeda A.J."/>
            <person name="Yan W."/>
            <person name="Fan B."/>
            <person name="Jiang Y."/>
            <person name="Adhikari A."/>
            <person name="Zheng C.-J."/>
            <person name="Schuster L."/>
            <person name="Cowan T.M."/>
            <person name="Smanski M.J."/>
            <person name="Chevrette M.G."/>
            <person name="De Carvalho L.P.S."/>
            <person name="Shen B."/>
        </authorList>
    </citation>
    <scope>NUCLEOTIDE SEQUENCE [LARGE SCALE GENOMIC DNA]</scope>
    <source>
        <strain evidence="3 4">NPDC038104</strain>
    </source>
</reference>
<dbReference type="Proteomes" id="UP001550850">
    <property type="component" value="Unassembled WGS sequence"/>
</dbReference>
<name>A0ABV2YH78_9ACTN</name>
<evidence type="ECO:0000256" key="1">
    <source>
        <dbReference type="SAM" id="MobiDB-lite"/>
    </source>
</evidence>
<feature type="region of interest" description="Disordered" evidence="1">
    <location>
        <begin position="115"/>
        <end position="136"/>
    </location>
</feature>
<comment type="caution">
    <text evidence="3">The sequence shown here is derived from an EMBL/GenBank/DDBJ whole genome shotgun (WGS) entry which is preliminary data.</text>
</comment>
<evidence type="ECO:0000313" key="4">
    <source>
        <dbReference type="Proteomes" id="UP001550850"/>
    </source>
</evidence>
<organism evidence="3 4">
    <name type="scientific">Streptomyces fragilis</name>
    <dbReference type="NCBI Taxonomy" id="67301"/>
    <lineage>
        <taxon>Bacteria</taxon>
        <taxon>Bacillati</taxon>
        <taxon>Actinomycetota</taxon>
        <taxon>Actinomycetes</taxon>
        <taxon>Kitasatosporales</taxon>
        <taxon>Streptomycetaceae</taxon>
        <taxon>Streptomyces</taxon>
    </lineage>
</organism>
<gene>
    <name evidence="3" type="ORF">AB0E65_12745</name>
</gene>